<sequence>MTHDEFVAYIRERYATLFDPTNSDEVWRYLITIGPGWWPLFTDFCEQMEGVLRHHDKTGRWYIRQVKEKFGELRIYVRPAPYERPDVDGFMEWVDDIDPPEPTHVEEMLGIIKQQVTGRAAHVCEDCGEPGELRVLDGWYSTCCDRHFEEWKARKASRKS</sequence>
<dbReference type="Proteomes" id="UP000386575">
    <property type="component" value="Unassembled WGS sequence"/>
</dbReference>
<evidence type="ECO:0000313" key="2">
    <source>
        <dbReference type="Proteomes" id="UP000386575"/>
    </source>
</evidence>
<dbReference type="RefSeq" id="WP_151041703.1">
    <property type="nucleotide sequence ID" value="NZ_VZUL01000002.1"/>
</dbReference>
<accession>A0A6A1TP04</accession>
<dbReference type="AlphaFoldDB" id="A0A6A1TP04"/>
<comment type="caution">
    <text evidence="1">The sequence shown here is derived from an EMBL/GenBank/DDBJ whole genome shotgun (WGS) entry which is preliminary data.</text>
</comment>
<proteinExistence type="predicted"/>
<name>A0A6A1TP04_NEOGA</name>
<organism evidence="1 2">
    <name type="scientific">Neorhizobium galegae</name>
    <name type="common">Rhizobium galegae</name>
    <dbReference type="NCBI Taxonomy" id="399"/>
    <lineage>
        <taxon>Bacteria</taxon>
        <taxon>Pseudomonadati</taxon>
        <taxon>Pseudomonadota</taxon>
        <taxon>Alphaproteobacteria</taxon>
        <taxon>Hyphomicrobiales</taxon>
        <taxon>Rhizobiaceae</taxon>
        <taxon>Rhizobium/Agrobacterium group</taxon>
        <taxon>Neorhizobium</taxon>
    </lineage>
</organism>
<reference evidence="1 2" key="1">
    <citation type="submission" date="2019-09" db="EMBL/GenBank/DDBJ databases">
        <title>Genome sequencing of Ng87 strain.</title>
        <authorList>
            <person name="Karasev E.S."/>
            <person name="Andronov E."/>
        </authorList>
    </citation>
    <scope>NUCLEOTIDE SEQUENCE [LARGE SCALE GENOMIC DNA]</scope>
    <source>
        <strain evidence="1 2">Ng87</strain>
    </source>
</reference>
<gene>
    <name evidence="1" type="ORF">F4V91_06915</name>
</gene>
<dbReference type="EMBL" id="VZUL01000002">
    <property type="protein sequence ID" value="KAB1086189.1"/>
    <property type="molecule type" value="Genomic_DNA"/>
</dbReference>
<protein>
    <submittedName>
        <fullName evidence="1">Uncharacterized protein</fullName>
    </submittedName>
</protein>
<evidence type="ECO:0000313" key="1">
    <source>
        <dbReference type="EMBL" id="KAB1086189.1"/>
    </source>
</evidence>